<dbReference type="EnsemblMetazoa" id="MESCA004565-RA">
    <property type="protein sequence ID" value="MESCA004565-PA"/>
    <property type="gene ID" value="MESCA004565"/>
</dbReference>
<keyword evidence="1" id="KW-0472">Membrane</keyword>
<keyword evidence="1" id="KW-1133">Transmembrane helix</keyword>
<keyword evidence="1" id="KW-0812">Transmembrane</keyword>
<reference evidence="2" key="2">
    <citation type="submission" date="2015-06" db="UniProtKB">
        <authorList>
            <consortium name="EnsemblMetazoa"/>
        </authorList>
    </citation>
    <scope>IDENTIFICATION</scope>
</reference>
<evidence type="ECO:0000256" key="1">
    <source>
        <dbReference type="SAM" id="Phobius"/>
    </source>
</evidence>
<feature type="transmembrane region" description="Helical" evidence="1">
    <location>
        <begin position="20"/>
        <end position="44"/>
    </location>
</feature>
<dbReference type="AlphaFoldDB" id="T1GLZ8"/>
<organism evidence="2 3">
    <name type="scientific">Megaselia scalaris</name>
    <name type="common">Humpbacked fly</name>
    <name type="synonym">Phora scalaris</name>
    <dbReference type="NCBI Taxonomy" id="36166"/>
    <lineage>
        <taxon>Eukaryota</taxon>
        <taxon>Metazoa</taxon>
        <taxon>Ecdysozoa</taxon>
        <taxon>Arthropoda</taxon>
        <taxon>Hexapoda</taxon>
        <taxon>Insecta</taxon>
        <taxon>Pterygota</taxon>
        <taxon>Neoptera</taxon>
        <taxon>Endopterygota</taxon>
        <taxon>Diptera</taxon>
        <taxon>Brachycera</taxon>
        <taxon>Muscomorpha</taxon>
        <taxon>Platypezoidea</taxon>
        <taxon>Phoridae</taxon>
        <taxon>Megaseliini</taxon>
        <taxon>Megaselia</taxon>
    </lineage>
</organism>
<protein>
    <submittedName>
        <fullName evidence="2">Uncharacterized protein</fullName>
    </submittedName>
</protein>
<name>T1GLZ8_MEGSC</name>
<evidence type="ECO:0000313" key="2">
    <source>
        <dbReference type="EnsemblMetazoa" id="MESCA004565-PA"/>
    </source>
</evidence>
<dbReference type="HOGENOM" id="CLU_2388733_0_0_1"/>
<dbReference type="STRING" id="36166.T1GLZ8"/>
<reference evidence="3" key="1">
    <citation type="submission" date="2013-02" db="EMBL/GenBank/DDBJ databases">
        <authorList>
            <person name="Hughes D."/>
        </authorList>
    </citation>
    <scope>NUCLEOTIDE SEQUENCE</scope>
    <source>
        <strain>Durham</strain>
        <strain evidence="3">NC isolate 2 -- Noor lab</strain>
    </source>
</reference>
<evidence type="ECO:0000313" key="3">
    <source>
        <dbReference type="Proteomes" id="UP000015102"/>
    </source>
</evidence>
<accession>T1GLZ8</accession>
<keyword evidence="3" id="KW-1185">Reference proteome</keyword>
<proteinExistence type="predicted"/>
<dbReference type="EMBL" id="CAQQ02199905">
    <property type="status" value="NOT_ANNOTATED_CDS"/>
    <property type="molecule type" value="Genomic_DNA"/>
</dbReference>
<dbReference type="Proteomes" id="UP000015102">
    <property type="component" value="Unassembled WGS sequence"/>
</dbReference>
<sequence>MSSGNTPLLDAIKHSRLSHLGIAITFFVTGLIINTIQLVLYVTLRRFNKVLYRKINWYLNYAICSRFVQRLLKASKGCFLKKGLLKAFKGFFNQ</sequence>